<reference evidence="1" key="2">
    <citation type="journal article" date="2015" name="Fish Shellfish Immunol.">
        <title>Early steps in the European eel (Anguilla anguilla)-Vibrio vulnificus interaction in the gills: Role of the RtxA13 toxin.</title>
        <authorList>
            <person name="Callol A."/>
            <person name="Pajuelo D."/>
            <person name="Ebbesson L."/>
            <person name="Teles M."/>
            <person name="MacKenzie S."/>
            <person name="Amaro C."/>
        </authorList>
    </citation>
    <scope>NUCLEOTIDE SEQUENCE</scope>
</reference>
<dbReference type="Gene3D" id="3.60.10.10">
    <property type="entry name" value="Endonuclease/exonuclease/phosphatase"/>
    <property type="match status" value="1"/>
</dbReference>
<evidence type="ECO:0000313" key="1">
    <source>
        <dbReference type="EMBL" id="JAH01569.1"/>
    </source>
</evidence>
<reference evidence="1" key="1">
    <citation type="submission" date="2014-11" db="EMBL/GenBank/DDBJ databases">
        <authorList>
            <person name="Amaro Gonzalez C."/>
        </authorList>
    </citation>
    <scope>NUCLEOTIDE SEQUENCE</scope>
</reference>
<name>A0A0E9PAN1_ANGAN</name>
<accession>A0A0E9PAN1</accession>
<sequence length="78" mass="8856">MNSGGYDIVGITETWLGEEDGDEYNIEGYKLIRKYRSSKIGGGVALYAKENFNVQKIPEIDQLMSSEDIWIKLLGEHE</sequence>
<organism evidence="1">
    <name type="scientific">Anguilla anguilla</name>
    <name type="common">European freshwater eel</name>
    <name type="synonym">Muraena anguilla</name>
    <dbReference type="NCBI Taxonomy" id="7936"/>
    <lineage>
        <taxon>Eukaryota</taxon>
        <taxon>Metazoa</taxon>
        <taxon>Chordata</taxon>
        <taxon>Craniata</taxon>
        <taxon>Vertebrata</taxon>
        <taxon>Euteleostomi</taxon>
        <taxon>Actinopterygii</taxon>
        <taxon>Neopterygii</taxon>
        <taxon>Teleostei</taxon>
        <taxon>Anguilliformes</taxon>
        <taxon>Anguillidae</taxon>
        <taxon>Anguilla</taxon>
    </lineage>
</organism>
<dbReference type="EMBL" id="GBXM01107008">
    <property type="protein sequence ID" value="JAH01569.1"/>
    <property type="molecule type" value="Transcribed_RNA"/>
</dbReference>
<dbReference type="InterPro" id="IPR036691">
    <property type="entry name" value="Endo/exonu/phosph_ase_sf"/>
</dbReference>
<protein>
    <submittedName>
        <fullName evidence="1">Uncharacterized protein</fullName>
    </submittedName>
</protein>
<dbReference type="AlphaFoldDB" id="A0A0E9PAN1"/>
<dbReference type="SUPFAM" id="SSF56219">
    <property type="entry name" value="DNase I-like"/>
    <property type="match status" value="1"/>
</dbReference>
<proteinExistence type="predicted"/>